<evidence type="ECO:0000313" key="2">
    <source>
        <dbReference type="Proteomes" id="UP001183410"/>
    </source>
</evidence>
<proteinExistence type="predicted"/>
<dbReference type="Proteomes" id="UP001183410">
    <property type="component" value="Unassembled WGS sequence"/>
</dbReference>
<accession>A0ABU2K0S8</accession>
<name>A0ABU2K0S8_9ACTN</name>
<sequence length="66" mass="7413">MPEPDYPLTVAFLGDPYRHRARWEPDGNTVRTACGKAGRYSSNGWNRPACTTCTTLPNPTTERTTR</sequence>
<keyword evidence="2" id="KW-1185">Reference proteome</keyword>
<dbReference type="RefSeq" id="WP_311670671.1">
    <property type="nucleotide sequence ID" value="NZ_JAVREO010000029.1"/>
</dbReference>
<dbReference type="EMBL" id="JAVREO010000029">
    <property type="protein sequence ID" value="MDT0270606.1"/>
    <property type="molecule type" value="Genomic_DNA"/>
</dbReference>
<comment type="caution">
    <text evidence="1">The sequence shown here is derived from an EMBL/GenBank/DDBJ whole genome shotgun (WGS) entry which is preliminary data.</text>
</comment>
<reference evidence="2" key="1">
    <citation type="submission" date="2023-07" db="EMBL/GenBank/DDBJ databases">
        <title>30 novel species of actinomycetes from the DSMZ collection.</title>
        <authorList>
            <person name="Nouioui I."/>
        </authorList>
    </citation>
    <scope>NUCLEOTIDE SEQUENCE [LARGE SCALE GENOMIC DNA]</scope>
    <source>
        <strain evidence="2">DSM 44915</strain>
    </source>
</reference>
<gene>
    <name evidence="1" type="ORF">RM844_30470</name>
</gene>
<organism evidence="1 2">
    <name type="scientific">Streptomyces chisholmiae</name>
    <dbReference type="NCBI Taxonomy" id="3075540"/>
    <lineage>
        <taxon>Bacteria</taxon>
        <taxon>Bacillati</taxon>
        <taxon>Actinomycetota</taxon>
        <taxon>Actinomycetes</taxon>
        <taxon>Kitasatosporales</taxon>
        <taxon>Streptomycetaceae</taxon>
        <taxon>Streptomyces</taxon>
    </lineage>
</organism>
<protein>
    <submittedName>
        <fullName evidence="1">Uncharacterized protein</fullName>
    </submittedName>
</protein>
<evidence type="ECO:0000313" key="1">
    <source>
        <dbReference type="EMBL" id="MDT0270606.1"/>
    </source>
</evidence>